<keyword evidence="3" id="KW-1185">Reference proteome</keyword>
<gene>
    <name evidence="2" type="ORF">P4R38_08015</name>
</gene>
<dbReference type="Pfam" id="PF00583">
    <property type="entry name" value="Acetyltransf_1"/>
    <property type="match status" value="1"/>
</dbReference>
<evidence type="ECO:0000313" key="3">
    <source>
        <dbReference type="Proteomes" id="UP001528912"/>
    </source>
</evidence>
<organism evidence="2 3">
    <name type="scientific">Luteipulveratus flavus</name>
    <dbReference type="NCBI Taxonomy" id="3031728"/>
    <lineage>
        <taxon>Bacteria</taxon>
        <taxon>Bacillati</taxon>
        <taxon>Actinomycetota</taxon>
        <taxon>Actinomycetes</taxon>
        <taxon>Micrococcales</taxon>
        <taxon>Dermacoccaceae</taxon>
        <taxon>Luteipulveratus</taxon>
    </lineage>
</organism>
<feature type="domain" description="N-acetyltransferase" evidence="1">
    <location>
        <begin position="117"/>
        <end position="244"/>
    </location>
</feature>
<dbReference type="PROSITE" id="PS51186">
    <property type="entry name" value="GNAT"/>
    <property type="match status" value="1"/>
</dbReference>
<dbReference type="CDD" id="cd04301">
    <property type="entry name" value="NAT_SF"/>
    <property type="match status" value="1"/>
</dbReference>
<dbReference type="SUPFAM" id="SSF55729">
    <property type="entry name" value="Acyl-CoA N-acyltransferases (Nat)"/>
    <property type="match status" value="1"/>
</dbReference>
<evidence type="ECO:0000313" key="2">
    <source>
        <dbReference type="EMBL" id="MDF8264182.1"/>
    </source>
</evidence>
<name>A0ABT6C776_9MICO</name>
<sequence length="244" mass="26995">MIADKDELLRHTGDDPFIRYDVRRLPGHPPVRLGRAAAVVRLPMMRRSPHLTVIGPPDDVDALLRWYAEHGVPEGVRGVSVDQAHESVLLRHFAVDGGGDWDWMWTTREPQVVPQESDLVPLDDDRDAADIMRLNEIGSPTAESLPGQGVTEHWIGLRERGELIAAAAVHRTSGGAQHLTGIVVHPHHRGRRLGLAMTAHLTRRAVRMDGVCTLGMYSDNDRARALYPGLGYAVAHAWASRRLA</sequence>
<evidence type="ECO:0000259" key="1">
    <source>
        <dbReference type="PROSITE" id="PS51186"/>
    </source>
</evidence>
<proteinExistence type="predicted"/>
<dbReference type="GO" id="GO:0016746">
    <property type="term" value="F:acyltransferase activity"/>
    <property type="evidence" value="ECO:0007669"/>
    <property type="project" value="UniProtKB-KW"/>
</dbReference>
<dbReference type="Proteomes" id="UP001528912">
    <property type="component" value="Unassembled WGS sequence"/>
</dbReference>
<dbReference type="RefSeq" id="WP_277191798.1">
    <property type="nucleotide sequence ID" value="NZ_JAROAV010000024.1"/>
</dbReference>
<dbReference type="EC" id="2.3.1.-" evidence="2"/>
<dbReference type="InterPro" id="IPR016181">
    <property type="entry name" value="Acyl_CoA_acyltransferase"/>
</dbReference>
<protein>
    <submittedName>
        <fullName evidence="2">GNAT family N-acetyltransferase</fullName>
        <ecNumber evidence="2">2.3.1.-</ecNumber>
    </submittedName>
</protein>
<comment type="caution">
    <text evidence="2">The sequence shown here is derived from an EMBL/GenBank/DDBJ whole genome shotgun (WGS) entry which is preliminary data.</text>
</comment>
<keyword evidence="2" id="KW-0012">Acyltransferase</keyword>
<dbReference type="Gene3D" id="3.40.630.30">
    <property type="match status" value="1"/>
</dbReference>
<reference evidence="2 3" key="1">
    <citation type="submission" date="2023-03" db="EMBL/GenBank/DDBJ databases">
        <title>YIM 133296 draft genome.</title>
        <authorList>
            <person name="Xiong L."/>
        </authorList>
    </citation>
    <scope>NUCLEOTIDE SEQUENCE [LARGE SCALE GENOMIC DNA]</scope>
    <source>
        <strain evidence="2 3">YIM 133296</strain>
    </source>
</reference>
<dbReference type="InterPro" id="IPR000182">
    <property type="entry name" value="GNAT_dom"/>
</dbReference>
<accession>A0ABT6C776</accession>
<dbReference type="EMBL" id="JAROAV010000024">
    <property type="protein sequence ID" value="MDF8264182.1"/>
    <property type="molecule type" value="Genomic_DNA"/>
</dbReference>
<keyword evidence="2" id="KW-0808">Transferase</keyword>